<dbReference type="Proteomes" id="UP000594454">
    <property type="component" value="Chromosome 4"/>
</dbReference>
<proteinExistence type="predicted"/>
<name>A0A7R8UU86_HERIL</name>
<dbReference type="InParanoid" id="A0A7R8UU86"/>
<keyword evidence="2" id="KW-1185">Reference proteome</keyword>
<evidence type="ECO:0000313" key="1">
    <source>
        <dbReference type="EMBL" id="CAD7086698.1"/>
    </source>
</evidence>
<organism evidence="1 2">
    <name type="scientific">Hermetia illucens</name>
    <name type="common">Black soldier fly</name>
    <dbReference type="NCBI Taxonomy" id="343691"/>
    <lineage>
        <taxon>Eukaryota</taxon>
        <taxon>Metazoa</taxon>
        <taxon>Ecdysozoa</taxon>
        <taxon>Arthropoda</taxon>
        <taxon>Hexapoda</taxon>
        <taxon>Insecta</taxon>
        <taxon>Pterygota</taxon>
        <taxon>Neoptera</taxon>
        <taxon>Endopterygota</taxon>
        <taxon>Diptera</taxon>
        <taxon>Brachycera</taxon>
        <taxon>Stratiomyomorpha</taxon>
        <taxon>Stratiomyidae</taxon>
        <taxon>Hermetiinae</taxon>
        <taxon>Hermetia</taxon>
    </lineage>
</organism>
<dbReference type="EMBL" id="LR899012">
    <property type="protein sequence ID" value="CAD7086698.1"/>
    <property type="molecule type" value="Genomic_DNA"/>
</dbReference>
<gene>
    <name evidence="1" type="ORF">HERILL_LOCUS9452</name>
</gene>
<dbReference type="AlphaFoldDB" id="A0A7R8UU86"/>
<reference evidence="1 2" key="1">
    <citation type="submission" date="2020-11" db="EMBL/GenBank/DDBJ databases">
        <authorList>
            <person name="Wallbank WR R."/>
            <person name="Pardo Diaz C."/>
            <person name="Kozak K."/>
            <person name="Martin S."/>
            <person name="Jiggins C."/>
            <person name="Moest M."/>
            <person name="Warren A I."/>
            <person name="Generalovic N T."/>
            <person name="Byers J.R.P. K."/>
            <person name="Montejo-Kovacevich G."/>
            <person name="Yen C E."/>
        </authorList>
    </citation>
    <scope>NUCLEOTIDE SEQUENCE [LARGE SCALE GENOMIC DNA]</scope>
</reference>
<sequence length="94" mass="11449">MKEKKLHIILENPKSNIYYRYNYCNKYTYTNIAITINSEIDRIDENRHRKRAYSYVKRSFKPKHLGEMRNKKKHRHSMIIVSTILCRVKIITCS</sequence>
<protein>
    <submittedName>
        <fullName evidence="1">Uncharacterized protein</fullName>
    </submittedName>
</protein>
<accession>A0A7R8UU86</accession>
<evidence type="ECO:0000313" key="2">
    <source>
        <dbReference type="Proteomes" id="UP000594454"/>
    </source>
</evidence>